<sequence length="192" mass="22158">MEALRYPPVAGSAGHPHCSYRRLQTRQSQKRHGRIFFTDPGSPCTAIATLPSINFSSSKSRTSSDEKRYGQVFLNPLPSMDSSHSRIRTENQARKKDFKNIQFSEKIEVSLYTIEETTARGNQKRFFLAQVDKRTSAPKDELDQVRRRLRSINSFDDMLVRGFLVDEKRNRYELTVRFSLTPKIARDGQRLG</sequence>
<dbReference type="Proteomes" id="UP001479436">
    <property type="component" value="Unassembled WGS sequence"/>
</dbReference>
<reference evidence="1 2" key="1">
    <citation type="submission" date="2023-04" db="EMBL/GenBank/DDBJ databases">
        <title>Genome of Basidiobolus ranarum AG-B5.</title>
        <authorList>
            <person name="Stajich J.E."/>
            <person name="Carter-House D."/>
            <person name="Gryganskyi A."/>
        </authorList>
    </citation>
    <scope>NUCLEOTIDE SEQUENCE [LARGE SCALE GENOMIC DNA]</scope>
    <source>
        <strain evidence="1 2">AG-B5</strain>
    </source>
</reference>
<evidence type="ECO:0000313" key="2">
    <source>
        <dbReference type="Proteomes" id="UP001479436"/>
    </source>
</evidence>
<name>A0ABR2VTJ7_9FUNG</name>
<gene>
    <name evidence="1" type="ORF">K7432_012164</name>
</gene>
<proteinExistence type="predicted"/>
<accession>A0ABR2VTJ7</accession>
<dbReference type="EMBL" id="JASJQH010007898">
    <property type="protein sequence ID" value="KAK9700521.1"/>
    <property type="molecule type" value="Genomic_DNA"/>
</dbReference>
<comment type="caution">
    <text evidence="1">The sequence shown here is derived from an EMBL/GenBank/DDBJ whole genome shotgun (WGS) entry which is preliminary data.</text>
</comment>
<keyword evidence="2" id="KW-1185">Reference proteome</keyword>
<evidence type="ECO:0000313" key="1">
    <source>
        <dbReference type="EMBL" id="KAK9700521.1"/>
    </source>
</evidence>
<protein>
    <submittedName>
        <fullName evidence="1">Uncharacterized protein</fullName>
    </submittedName>
</protein>
<organism evidence="1 2">
    <name type="scientific">Basidiobolus ranarum</name>
    <dbReference type="NCBI Taxonomy" id="34480"/>
    <lineage>
        <taxon>Eukaryota</taxon>
        <taxon>Fungi</taxon>
        <taxon>Fungi incertae sedis</taxon>
        <taxon>Zoopagomycota</taxon>
        <taxon>Entomophthoromycotina</taxon>
        <taxon>Basidiobolomycetes</taxon>
        <taxon>Basidiobolales</taxon>
        <taxon>Basidiobolaceae</taxon>
        <taxon>Basidiobolus</taxon>
    </lineage>
</organism>